<dbReference type="Gene3D" id="3.30.110.170">
    <property type="entry name" value="Protein of unknown function (DUF541), domain 1"/>
    <property type="match status" value="1"/>
</dbReference>
<organism evidence="1 2">
    <name type="scientific">Polymorphospora rubra</name>
    <dbReference type="NCBI Taxonomy" id="338584"/>
    <lineage>
        <taxon>Bacteria</taxon>
        <taxon>Bacillati</taxon>
        <taxon>Actinomycetota</taxon>
        <taxon>Actinomycetes</taxon>
        <taxon>Micromonosporales</taxon>
        <taxon>Micromonosporaceae</taxon>
        <taxon>Polymorphospora</taxon>
    </lineage>
</organism>
<name>A0A810MYW0_9ACTN</name>
<dbReference type="EMBL" id="AP023359">
    <property type="protein sequence ID" value="BCJ66461.1"/>
    <property type="molecule type" value="Genomic_DNA"/>
</dbReference>
<dbReference type="InterPro" id="IPR052022">
    <property type="entry name" value="26kDa_periplasmic_antigen"/>
</dbReference>
<dbReference type="RefSeq" id="WP_212826603.1">
    <property type="nucleotide sequence ID" value="NZ_AP023359.1"/>
</dbReference>
<dbReference type="Proteomes" id="UP000680866">
    <property type="component" value="Chromosome"/>
</dbReference>
<evidence type="ECO:0000313" key="2">
    <source>
        <dbReference type="Proteomes" id="UP000680866"/>
    </source>
</evidence>
<dbReference type="AlphaFoldDB" id="A0A810MYW0"/>
<dbReference type="PANTHER" id="PTHR34387">
    <property type="entry name" value="SLR1258 PROTEIN"/>
    <property type="match status" value="1"/>
</dbReference>
<evidence type="ECO:0000313" key="1">
    <source>
        <dbReference type="EMBL" id="BCJ66461.1"/>
    </source>
</evidence>
<reference evidence="1" key="1">
    <citation type="submission" date="2020-08" db="EMBL/GenBank/DDBJ databases">
        <title>Whole genome shotgun sequence of Polymorphospora rubra NBRC 101157.</title>
        <authorList>
            <person name="Komaki H."/>
            <person name="Tamura T."/>
        </authorList>
    </citation>
    <scope>NUCLEOTIDE SEQUENCE</scope>
    <source>
        <strain evidence="1">NBRC 101157</strain>
    </source>
</reference>
<dbReference type="PANTHER" id="PTHR34387:SF1">
    <property type="entry name" value="PERIPLASMIC IMMUNOGENIC PROTEIN"/>
    <property type="match status" value="1"/>
</dbReference>
<dbReference type="KEGG" id="pry:Prubr_34820"/>
<sequence>MVDGPVLAVRGEATREVPPEVARFAVTVAARDRDRQTTLNRLGERAAAARSVIDGYGTAIERRETGTLQVRPELKRSGERVAAYHGSVTTTVTVTDFTVLGELMLRLADQDQTTVAGPWWELRPASPVYRDARRAAIDEALVRAREYADALGARVTALLELADSGMTNQPVMTRAAFQLGAMAKDSGGPPDLDLDPQVQTVQASVEARFSISPPTVLADPAD</sequence>
<dbReference type="Gene3D" id="3.30.70.2970">
    <property type="entry name" value="Protein of unknown function (DUF541), domain 2"/>
    <property type="match status" value="1"/>
</dbReference>
<dbReference type="InterPro" id="IPR007497">
    <property type="entry name" value="SIMPL/DUF541"/>
</dbReference>
<proteinExistence type="predicted"/>
<protein>
    <submittedName>
        <fullName evidence="1">SIMPL domain-containing protein</fullName>
    </submittedName>
</protein>
<dbReference type="GO" id="GO:0006974">
    <property type="term" value="P:DNA damage response"/>
    <property type="evidence" value="ECO:0007669"/>
    <property type="project" value="TreeGrafter"/>
</dbReference>
<gene>
    <name evidence="1" type="ORF">Prubr_34820</name>
</gene>
<keyword evidence="2" id="KW-1185">Reference proteome</keyword>
<dbReference type="Pfam" id="PF04402">
    <property type="entry name" value="SIMPL"/>
    <property type="match status" value="1"/>
</dbReference>
<accession>A0A810MYW0</accession>